<feature type="signal peptide" evidence="2">
    <location>
        <begin position="1"/>
        <end position="17"/>
    </location>
</feature>
<keyword evidence="2" id="KW-0732">Signal</keyword>
<dbReference type="HOGENOM" id="CLU_056247_0_0_1"/>
<feature type="compositionally biased region" description="Basic and acidic residues" evidence="1">
    <location>
        <begin position="96"/>
        <end position="106"/>
    </location>
</feature>
<dbReference type="InParanoid" id="R4G3A7"/>
<reference evidence="4" key="1">
    <citation type="submission" date="2013-04" db="EMBL/GenBank/DDBJ databases">
        <title>An insight into the transcriptome of the digestive tract of the blood sucking bug, Rhodnius prolixus.</title>
        <authorList>
            <person name="Ribeiro J.M.C."/>
            <person name="Genta F.A."/>
            <person name="Sorgine M.H.F."/>
            <person name="Paiva-Silva G.O."/>
            <person name="Majerowicz D."/>
            <person name="Medeiros M."/>
            <person name="Koerich L."/>
            <person name="Terra W.R."/>
            <person name="Ferreira C."/>
            <person name="Pimentel A.C."/>
            <person name="Bisch P.M."/>
            <person name="Diniz M.M.P."/>
            <person name="Nascimento R."/>
            <person name="Salmon D."/>
            <person name="Silber A.M."/>
            <person name="Alves M."/>
            <person name="Oliveira M.F."/>
            <person name="Gondim K.C."/>
            <person name="Silva Neto M.A.C."/>
            <person name="Atella G.C."/>
            <person name="Araujo H."/>
            <person name="Dias F.S."/>
            <person name="Polycarpo C.R."/>
            <person name="Fampa P."/>
            <person name="Melo A.C."/>
            <person name="Tanaka A.S."/>
            <person name="Balczun C."/>
            <person name="Oliveira J.H.M."/>
            <person name="Goncalves R."/>
            <person name="Lazoski C."/>
            <person name="Pereira M.A."/>
            <person name="Rivera-Pomar R."/>
            <person name="Diambra L."/>
            <person name="Schaub G.A."/>
            <person name="Garcia E.S."/>
            <person name="Azambuja P."/>
            <person name="Braz G.R.C."/>
            <person name="Oliveira P.L."/>
        </authorList>
    </citation>
    <scope>NUCLEOTIDE SEQUENCE</scope>
</reference>
<organism evidence="4">
    <name type="scientific">Rhodnius prolixus</name>
    <name type="common">Triatomid bug</name>
    <dbReference type="NCBI Taxonomy" id="13249"/>
    <lineage>
        <taxon>Eukaryota</taxon>
        <taxon>Metazoa</taxon>
        <taxon>Ecdysozoa</taxon>
        <taxon>Arthropoda</taxon>
        <taxon>Hexapoda</taxon>
        <taxon>Insecta</taxon>
        <taxon>Pterygota</taxon>
        <taxon>Neoptera</taxon>
        <taxon>Paraneoptera</taxon>
        <taxon>Hemiptera</taxon>
        <taxon>Heteroptera</taxon>
        <taxon>Panheteroptera</taxon>
        <taxon>Cimicomorpha</taxon>
        <taxon>Reduviidae</taxon>
        <taxon>Triatominae</taxon>
        <taxon>Rhodnius</taxon>
    </lineage>
</organism>
<evidence type="ECO:0000313" key="6">
    <source>
        <dbReference type="Proteomes" id="UP000015103"/>
    </source>
</evidence>
<feature type="region of interest" description="Disordered" evidence="1">
    <location>
        <begin position="274"/>
        <end position="298"/>
    </location>
</feature>
<dbReference type="InterPro" id="IPR036508">
    <property type="entry name" value="Chitin-bd_dom_sf"/>
</dbReference>
<dbReference type="Proteomes" id="UP000015103">
    <property type="component" value="Unassembled WGS sequence"/>
</dbReference>
<keyword evidence="6" id="KW-1185">Reference proteome</keyword>
<sequence>MWIRAALLLTVVVVCSSRQRFKRQIPYPTEIPLLRAQGRSPQGFRASPLDQDAHEDIDRNSVQPSPFYPRLQQGVQFVRQEPVGRQQEFQVQQGKKPQDKQPLKGEELEEEEKEEPDRLTALLPKSRFSCASRSTGYYADESLNCEVFHYCQDNARHSWICPEEFLFHQVHLICMPASHDNICSSSSQFHFVNDFLYKPINAEEAQTKPNVTLRYSDRYYPENYFDEEFRTVLAPHQQSRAVQEEALHPQVQQQQGRQPNQVFHSPEEINIPLQQRRPVSAPSGRHVFQAPGSEEYEY</sequence>
<evidence type="ECO:0000256" key="2">
    <source>
        <dbReference type="SAM" id="SignalP"/>
    </source>
</evidence>
<accession>R4G3A7</accession>
<dbReference type="FunCoup" id="R4G3A7">
    <property type="interactions" value="2"/>
</dbReference>
<dbReference type="InterPro" id="IPR002557">
    <property type="entry name" value="Chitin-bd_dom"/>
</dbReference>
<dbReference type="PANTHER" id="PTHR22933">
    <property type="entry name" value="FI18007P1-RELATED"/>
    <property type="match status" value="1"/>
</dbReference>
<dbReference type="InterPro" id="IPR052976">
    <property type="entry name" value="Scoloptoxin-like"/>
</dbReference>
<name>R4G3A7_RHOPR</name>
<dbReference type="GO" id="GO:0008061">
    <property type="term" value="F:chitin binding"/>
    <property type="evidence" value="ECO:0007669"/>
    <property type="project" value="InterPro"/>
</dbReference>
<feature type="chain" id="PRO_5014108795" evidence="2">
    <location>
        <begin position="18"/>
        <end position="298"/>
    </location>
</feature>
<reference evidence="5" key="3">
    <citation type="submission" date="2015-05" db="UniProtKB">
        <authorList>
            <consortium name="EnsemblMetazoa"/>
        </authorList>
    </citation>
    <scope>IDENTIFICATION</scope>
</reference>
<feature type="region of interest" description="Disordered" evidence="1">
    <location>
        <begin position="86"/>
        <end position="118"/>
    </location>
</feature>
<dbReference type="Pfam" id="PF01607">
    <property type="entry name" value="CBM_14"/>
    <property type="match status" value="1"/>
</dbReference>
<dbReference type="EMBL" id="GAHY01002365">
    <property type="protein sequence ID" value="JAA75145.1"/>
    <property type="molecule type" value="mRNA"/>
</dbReference>
<dbReference type="AlphaFoldDB" id="R4G3A7"/>
<protein>
    <submittedName>
        <fullName evidence="4 5">Putative chitin binding peritrophin-a domain protein</fullName>
    </submittedName>
</protein>
<proteinExistence type="evidence at transcript level"/>
<dbReference type="EnsemblMetazoa" id="RPRC009401-RA">
    <property type="protein sequence ID" value="RPRC009401-PA"/>
    <property type="gene ID" value="RPRC009401"/>
</dbReference>
<dbReference type="GO" id="GO:0005576">
    <property type="term" value="C:extracellular region"/>
    <property type="evidence" value="ECO:0007669"/>
    <property type="project" value="InterPro"/>
</dbReference>
<dbReference type="SUPFAM" id="SSF57625">
    <property type="entry name" value="Invertebrate chitin-binding proteins"/>
    <property type="match status" value="1"/>
</dbReference>
<evidence type="ECO:0000256" key="1">
    <source>
        <dbReference type="SAM" id="MobiDB-lite"/>
    </source>
</evidence>
<feature type="region of interest" description="Disordered" evidence="1">
    <location>
        <begin position="240"/>
        <end position="261"/>
    </location>
</feature>
<feature type="domain" description="Chitin-binding type-2" evidence="3">
    <location>
        <begin position="127"/>
        <end position="185"/>
    </location>
</feature>
<dbReference type="OMA" id="DAHEDID"/>
<feature type="compositionally biased region" description="Low complexity" evidence="1">
    <location>
        <begin position="250"/>
        <end position="261"/>
    </location>
</feature>
<evidence type="ECO:0000313" key="4">
    <source>
        <dbReference type="EMBL" id="JAA75145.1"/>
    </source>
</evidence>
<dbReference type="PROSITE" id="PS50940">
    <property type="entry name" value="CHIT_BIND_II"/>
    <property type="match status" value="1"/>
</dbReference>
<reference evidence="6" key="2">
    <citation type="submission" date="2015-04" db="EMBL/GenBank/DDBJ databases">
        <authorList>
            <person name="Wilson R.K."/>
            <person name="Warren W."/>
            <person name="Dotson E."/>
            <person name="Oliveira P.L."/>
        </authorList>
    </citation>
    <scope>NUCLEOTIDE SEQUENCE</scope>
</reference>
<dbReference type="VEuPathDB" id="VectorBase:RPRC009401"/>
<evidence type="ECO:0000259" key="3">
    <source>
        <dbReference type="PROSITE" id="PS50940"/>
    </source>
</evidence>
<evidence type="ECO:0000313" key="5">
    <source>
        <dbReference type="EnsemblMetazoa" id="RPRC009401-PA"/>
    </source>
</evidence>
<dbReference type="eggNOG" id="ENOG502RZRF">
    <property type="taxonomic scope" value="Eukaryota"/>
</dbReference>
<dbReference type="PANTHER" id="PTHR22933:SF31">
    <property type="entry name" value="FI18007P1"/>
    <property type="match status" value="1"/>
</dbReference>
<dbReference type="EMBL" id="ACPB03016129">
    <property type="status" value="NOT_ANNOTATED_CDS"/>
    <property type="molecule type" value="Genomic_DNA"/>
</dbReference>